<dbReference type="GO" id="GO:0003676">
    <property type="term" value="F:nucleic acid binding"/>
    <property type="evidence" value="ECO:0007669"/>
    <property type="project" value="InterPro"/>
</dbReference>
<dbReference type="AlphaFoldDB" id="A0A5N5H969"/>
<dbReference type="CDD" id="cd06222">
    <property type="entry name" value="RNase_H_like"/>
    <property type="match status" value="1"/>
</dbReference>
<reference evidence="2 3" key="1">
    <citation type="submission" date="2019-09" db="EMBL/GenBank/DDBJ databases">
        <authorList>
            <person name="Ou C."/>
        </authorList>
    </citation>
    <scope>NUCLEOTIDE SEQUENCE [LARGE SCALE GENOMIC DNA]</scope>
    <source>
        <strain evidence="2">S2</strain>
        <tissue evidence="2">Leaf</tissue>
    </source>
</reference>
<dbReference type="EMBL" id="SMOL01000231">
    <property type="protein sequence ID" value="KAB2621970.1"/>
    <property type="molecule type" value="Genomic_DNA"/>
</dbReference>
<reference evidence="3" key="2">
    <citation type="submission" date="2019-10" db="EMBL/GenBank/DDBJ databases">
        <title>A de novo genome assembly of a pear dwarfing rootstock.</title>
        <authorList>
            <person name="Wang F."/>
            <person name="Wang J."/>
            <person name="Li S."/>
            <person name="Zhang Y."/>
            <person name="Fang M."/>
            <person name="Ma L."/>
            <person name="Zhao Y."/>
            <person name="Jiang S."/>
        </authorList>
    </citation>
    <scope>NUCLEOTIDE SEQUENCE [LARGE SCALE GENOMIC DNA]</scope>
</reference>
<evidence type="ECO:0000313" key="3">
    <source>
        <dbReference type="Proteomes" id="UP000327157"/>
    </source>
</evidence>
<name>A0A5N5H969_9ROSA</name>
<evidence type="ECO:0000313" key="2">
    <source>
        <dbReference type="EMBL" id="KAB2621970.1"/>
    </source>
</evidence>
<dbReference type="InterPro" id="IPR044730">
    <property type="entry name" value="RNase_H-like_dom_plant"/>
</dbReference>
<organism evidence="2 3">
    <name type="scientific">Pyrus ussuriensis x Pyrus communis</name>
    <dbReference type="NCBI Taxonomy" id="2448454"/>
    <lineage>
        <taxon>Eukaryota</taxon>
        <taxon>Viridiplantae</taxon>
        <taxon>Streptophyta</taxon>
        <taxon>Embryophyta</taxon>
        <taxon>Tracheophyta</taxon>
        <taxon>Spermatophyta</taxon>
        <taxon>Magnoliopsida</taxon>
        <taxon>eudicotyledons</taxon>
        <taxon>Gunneridae</taxon>
        <taxon>Pentapetalae</taxon>
        <taxon>rosids</taxon>
        <taxon>fabids</taxon>
        <taxon>Rosales</taxon>
        <taxon>Rosaceae</taxon>
        <taxon>Amygdaloideae</taxon>
        <taxon>Maleae</taxon>
        <taxon>Pyrus</taxon>
    </lineage>
</organism>
<dbReference type="Pfam" id="PF13456">
    <property type="entry name" value="RVT_3"/>
    <property type="match status" value="1"/>
</dbReference>
<keyword evidence="3" id="KW-1185">Reference proteome</keyword>
<dbReference type="GO" id="GO:0004523">
    <property type="term" value="F:RNA-DNA hybrid ribonuclease activity"/>
    <property type="evidence" value="ECO:0007669"/>
    <property type="project" value="InterPro"/>
</dbReference>
<dbReference type="OrthoDB" id="1747175at2759"/>
<dbReference type="PANTHER" id="PTHR47074:SF79">
    <property type="entry name" value="PUTATIVE-RELATED"/>
    <property type="match status" value="1"/>
</dbReference>
<feature type="domain" description="RNase H type-1" evidence="1">
    <location>
        <begin position="519"/>
        <end position="567"/>
    </location>
</feature>
<dbReference type="SUPFAM" id="SSF53098">
    <property type="entry name" value="Ribonuclease H-like"/>
    <property type="match status" value="1"/>
</dbReference>
<reference evidence="2 3" key="3">
    <citation type="submission" date="2019-11" db="EMBL/GenBank/DDBJ databases">
        <title>A de novo genome assembly of a pear dwarfing rootstock.</title>
        <authorList>
            <person name="Wang F."/>
            <person name="Wang J."/>
            <person name="Li S."/>
            <person name="Zhang Y."/>
            <person name="Fang M."/>
            <person name="Ma L."/>
            <person name="Zhao Y."/>
            <person name="Jiang S."/>
        </authorList>
    </citation>
    <scope>NUCLEOTIDE SEQUENCE [LARGE SCALE GENOMIC DNA]</scope>
    <source>
        <strain evidence="2">S2</strain>
        <tissue evidence="2">Leaf</tissue>
    </source>
</reference>
<protein>
    <recommendedName>
        <fullName evidence="1">RNase H type-1 domain-containing protein</fullName>
    </recommendedName>
</protein>
<proteinExistence type="predicted"/>
<gene>
    <name evidence="2" type="ORF">D8674_024152</name>
</gene>
<dbReference type="PANTHER" id="PTHR47074">
    <property type="entry name" value="BNAC02G40300D PROTEIN"/>
    <property type="match status" value="1"/>
</dbReference>
<dbReference type="InterPro" id="IPR052929">
    <property type="entry name" value="RNase_H-like_EbsB-rel"/>
</dbReference>
<dbReference type="Proteomes" id="UP000327157">
    <property type="component" value="Chromosome 4"/>
</dbReference>
<sequence>MDSSYIPINDKYIDYLLVTFEDSLDLEERIIESVHLVSLLITNVEPSQLIVKDILRSLWRKMGNIKVSRAKPNVYFIQVGDEKMARRILEGNPWFIKGAPFTVTFWPHYQSLDAISGNCAIFWVQVHGISRNNCTVKNARMLGAKIDSVLEVEDPTVNGFCGFLRIRVDLNTTRPLLTNFTMPCPTNGSRTFRLKYEELKDFCYNCGQLNHVPNCRWKALISKDGENRYNSEFRSSRNSDIQAIPHSVVSGCNATNSIGIALKDGTRSVKASMGMPQKAFTNATDMLASLFENKDIEKSKVDVPSGLLRIMELENGESLPYTFQTVEDSLHSQVEADILTTDERAVCVNDATSKRKNRDEFHKPKKRQKVVNFIGKFSHSAIINSSGGGKRGRGGHGRKVSRLQKYTKVGQECDLMEVLVSPSKEMQEAERMGWLEGFSALIANIKWVEAIQGISVCQNAHFINLLLFADDSFIFGRARNEDYEMVQKILACYERASGQQPLRCIMGWLCPPSSKIKVNVDGAWDKENKVGGVGVVFRDSEGKCLGAVSRIFEDVFSPIQAEALAIRSDLLHIVLALQDSSTNMSHIGPIIEDVKHMLSTVAEAYVAHIRLQANSVAHQLTRFALHCGNDCTWLDAPPSIICDFLEEDVHLPCTN</sequence>
<accession>A0A5N5H969</accession>
<comment type="caution">
    <text evidence="2">The sequence shown here is derived from an EMBL/GenBank/DDBJ whole genome shotgun (WGS) entry which is preliminary data.</text>
</comment>
<dbReference type="InterPro" id="IPR002156">
    <property type="entry name" value="RNaseH_domain"/>
</dbReference>
<dbReference type="InterPro" id="IPR012337">
    <property type="entry name" value="RNaseH-like_sf"/>
</dbReference>
<evidence type="ECO:0000259" key="1">
    <source>
        <dbReference type="Pfam" id="PF13456"/>
    </source>
</evidence>